<dbReference type="Gene3D" id="1.10.3720.10">
    <property type="entry name" value="MetI-like"/>
    <property type="match status" value="1"/>
</dbReference>
<dbReference type="KEGG" id="abae:CL176_04555"/>
<evidence type="ECO:0000259" key="9">
    <source>
        <dbReference type="PROSITE" id="PS50928"/>
    </source>
</evidence>
<dbReference type="GO" id="GO:0055085">
    <property type="term" value="P:transmembrane transport"/>
    <property type="evidence" value="ECO:0007669"/>
    <property type="project" value="InterPro"/>
</dbReference>
<organism evidence="10 11">
    <name type="scientific">Suicoccus acidiformans</name>
    <dbReference type="NCBI Taxonomy" id="2036206"/>
    <lineage>
        <taxon>Bacteria</taxon>
        <taxon>Bacillati</taxon>
        <taxon>Bacillota</taxon>
        <taxon>Bacilli</taxon>
        <taxon>Lactobacillales</taxon>
        <taxon>Aerococcaceae</taxon>
        <taxon>Suicoccus</taxon>
    </lineage>
</organism>
<evidence type="ECO:0000256" key="1">
    <source>
        <dbReference type="ARBA" id="ARBA00004651"/>
    </source>
</evidence>
<keyword evidence="5 8" id="KW-0812">Transmembrane</keyword>
<dbReference type="SUPFAM" id="SSF161098">
    <property type="entry name" value="MetI-like"/>
    <property type="match status" value="1"/>
</dbReference>
<evidence type="ECO:0000313" key="10">
    <source>
        <dbReference type="EMBL" id="AXY25326.1"/>
    </source>
</evidence>
<sequence>MNKSYQRLSVPYYLWLIVFVVGPILLLVYQSFFDIHGNVTLGNYIKYFTSWNYMQMTLNSFLFAFLITLLTLVVAYPFAYFMTRSKRKDLWLLLVILPAWVNLLLKAYAFIGILSKDGWIASTLASLGFFEEGFLFSNTAFIFVAAYVELPFMIQPLYQALDAIPERYIIASQDLGASAWQTFHRIIWPLSMDGVRSGVQTVFIPSLSMFLITRLIGGNRIITLGTAVEQHYLVTQDWGMGSTIGVILVLLMFLIMNLTKDRKKGVA</sequence>
<name>A0A347WJR9_9LACT</name>
<feature type="transmembrane region" description="Helical" evidence="8">
    <location>
        <begin position="12"/>
        <end position="33"/>
    </location>
</feature>
<feature type="transmembrane region" description="Helical" evidence="8">
    <location>
        <begin position="134"/>
        <end position="154"/>
    </location>
</feature>
<evidence type="ECO:0000256" key="3">
    <source>
        <dbReference type="ARBA" id="ARBA00022448"/>
    </source>
</evidence>
<reference evidence="10" key="1">
    <citation type="submission" date="2017-09" db="EMBL/GenBank/DDBJ databases">
        <title>Complete genome sequence of Oxytococcus suis strain ZY16052.</title>
        <authorList>
            <person name="Li F."/>
        </authorList>
    </citation>
    <scope>NUCLEOTIDE SEQUENCE [LARGE SCALE GENOMIC DNA]</scope>
    <source>
        <strain evidence="10">ZY16052</strain>
    </source>
</reference>
<dbReference type="PANTHER" id="PTHR42929:SF1">
    <property type="entry name" value="INNER MEMBRANE ABC TRANSPORTER PERMEASE PROTEIN YDCU-RELATED"/>
    <property type="match status" value="1"/>
</dbReference>
<protein>
    <submittedName>
        <fullName evidence="10">Spermidine/putrescine ABC transporter permease</fullName>
    </submittedName>
</protein>
<dbReference type="PANTHER" id="PTHR42929">
    <property type="entry name" value="INNER MEMBRANE ABC TRANSPORTER PERMEASE PROTEIN YDCU-RELATED-RELATED"/>
    <property type="match status" value="1"/>
</dbReference>
<keyword evidence="7 8" id="KW-0472">Membrane</keyword>
<evidence type="ECO:0000256" key="4">
    <source>
        <dbReference type="ARBA" id="ARBA00022475"/>
    </source>
</evidence>
<feature type="domain" description="ABC transmembrane type-1" evidence="9">
    <location>
        <begin position="57"/>
        <end position="259"/>
    </location>
</feature>
<keyword evidence="4" id="KW-1003">Cell membrane</keyword>
<feature type="transmembrane region" description="Helical" evidence="8">
    <location>
        <begin position="198"/>
        <end position="218"/>
    </location>
</feature>
<feature type="transmembrane region" description="Helical" evidence="8">
    <location>
        <begin position="238"/>
        <end position="258"/>
    </location>
</feature>
<dbReference type="PROSITE" id="PS50928">
    <property type="entry name" value="ABC_TM1"/>
    <property type="match status" value="1"/>
</dbReference>
<evidence type="ECO:0000313" key="11">
    <source>
        <dbReference type="Proteomes" id="UP000263232"/>
    </source>
</evidence>
<evidence type="ECO:0000256" key="6">
    <source>
        <dbReference type="ARBA" id="ARBA00022989"/>
    </source>
</evidence>
<dbReference type="AlphaFoldDB" id="A0A347WJR9"/>
<dbReference type="InterPro" id="IPR000515">
    <property type="entry name" value="MetI-like"/>
</dbReference>
<keyword evidence="6 8" id="KW-1133">Transmembrane helix</keyword>
<dbReference type="EMBL" id="CP023434">
    <property type="protein sequence ID" value="AXY25326.1"/>
    <property type="molecule type" value="Genomic_DNA"/>
</dbReference>
<dbReference type="GO" id="GO:0005886">
    <property type="term" value="C:plasma membrane"/>
    <property type="evidence" value="ECO:0007669"/>
    <property type="project" value="UniProtKB-SubCell"/>
</dbReference>
<evidence type="ECO:0000256" key="2">
    <source>
        <dbReference type="ARBA" id="ARBA00007069"/>
    </source>
</evidence>
<dbReference type="RefSeq" id="WP_118990239.1">
    <property type="nucleotide sequence ID" value="NZ_CP023434.1"/>
</dbReference>
<keyword evidence="3 8" id="KW-0813">Transport</keyword>
<dbReference type="Pfam" id="PF00528">
    <property type="entry name" value="BPD_transp_1"/>
    <property type="match status" value="1"/>
</dbReference>
<evidence type="ECO:0000256" key="5">
    <source>
        <dbReference type="ARBA" id="ARBA00022692"/>
    </source>
</evidence>
<dbReference type="OrthoDB" id="9807047at2"/>
<feature type="transmembrane region" description="Helical" evidence="8">
    <location>
        <begin position="53"/>
        <end position="78"/>
    </location>
</feature>
<dbReference type="Proteomes" id="UP000263232">
    <property type="component" value="Chromosome"/>
</dbReference>
<accession>A0A347WJR9</accession>
<comment type="similarity">
    <text evidence="2">Belongs to the binding-protein-dependent transport system permease family. CysTW subfamily.</text>
</comment>
<dbReference type="CDD" id="cd06261">
    <property type="entry name" value="TM_PBP2"/>
    <property type="match status" value="1"/>
</dbReference>
<comment type="subcellular location">
    <subcellularLocation>
        <location evidence="1 8">Cell membrane</location>
        <topology evidence="1 8">Multi-pass membrane protein</topology>
    </subcellularLocation>
</comment>
<keyword evidence="11" id="KW-1185">Reference proteome</keyword>
<dbReference type="InterPro" id="IPR035906">
    <property type="entry name" value="MetI-like_sf"/>
</dbReference>
<gene>
    <name evidence="10" type="ORF">CL176_04555</name>
</gene>
<feature type="transmembrane region" description="Helical" evidence="8">
    <location>
        <begin position="90"/>
        <end position="114"/>
    </location>
</feature>
<evidence type="ECO:0000256" key="8">
    <source>
        <dbReference type="RuleBase" id="RU363032"/>
    </source>
</evidence>
<evidence type="ECO:0000256" key="7">
    <source>
        <dbReference type="ARBA" id="ARBA00023136"/>
    </source>
</evidence>
<proteinExistence type="inferred from homology"/>